<dbReference type="EMBL" id="CP102290">
    <property type="protein sequence ID" value="UWP60853.1"/>
    <property type="molecule type" value="Genomic_DNA"/>
</dbReference>
<dbReference type="EC" id="3.1.21.-" evidence="6"/>
<keyword evidence="6" id="KW-0540">Nuclease</keyword>
<dbReference type="Proteomes" id="UP001060164">
    <property type="component" value="Chromosome"/>
</dbReference>
<reference evidence="6" key="1">
    <citation type="journal article" date="2022" name="Cell">
        <title>Design, construction, and in vivo augmentation of a complex gut microbiome.</title>
        <authorList>
            <person name="Cheng A.G."/>
            <person name="Ho P.Y."/>
            <person name="Aranda-Diaz A."/>
            <person name="Jain S."/>
            <person name="Yu F.B."/>
            <person name="Meng X."/>
            <person name="Wang M."/>
            <person name="Iakiviak M."/>
            <person name="Nagashima K."/>
            <person name="Zhao A."/>
            <person name="Murugkar P."/>
            <person name="Patil A."/>
            <person name="Atabakhsh K."/>
            <person name="Weakley A."/>
            <person name="Yan J."/>
            <person name="Brumbaugh A.R."/>
            <person name="Higginbottom S."/>
            <person name="Dimas A."/>
            <person name="Shiver A.L."/>
            <person name="Deutschbauer A."/>
            <person name="Neff N."/>
            <person name="Sonnenburg J.L."/>
            <person name="Huang K.C."/>
            <person name="Fischbach M.A."/>
        </authorList>
    </citation>
    <scope>NUCLEOTIDE SEQUENCE</scope>
    <source>
        <strain evidence="6">DSM 19829</strain>
    </source>
</reference>
<evidence type="ECO:0000259" key="5">
    <source>
        <dbReference type="Pfam" id="PF01420"/>
    </source>
</evidence>
<gene>
    <name evidence="6" type="ORF">NQ502_07425</name>
</gene>
<proteinExistence type="inferred from homology"/>
<organism evidence="6 7">
    <name type="scientific">Ruminococcus gauvreauii</name>
    <dbReference type="NCBI Taxonomy" id="438033"/>
    <lineage>
        <taxon>Bacteria</taxon>
        <taxon>Bacillati</taxon>
        <taxon>Bacillota</taxon>
        <taxon>Clostridia</taxon>
        <taxon>Eubacteriales</taxon>
        <taxon>Oscillospiraceae</taxon>
        <taxon>Ruminococcus</taxon>
    </lineage>
</organism>
<comment type="similarity">
    <text evidence="1">Belongs to the type-I restriction system S methylase family.</text>
</comment>
<evidence type="ECO:0000256" key="1">
    <source>
        <dbReference type="ARBA" id="ARBA00010923"/>
    </source>
</evidence>
<dbReference type="RefSeq" id="WP_049898035.1">
    <property type="nucleotide sequence ID" value="NZ_CABLBR010000003.1"/>
</dbReference>
<keyword evidence="4" id="KW-0175">Coiled coil</keyword>
<dbReference type="Gene3D" id="3.90.220.20">
    <property type="entry name" value="DNA methylase specificity domains"/>
    <property type="match status" value="2"/>
</dbReference>
<dbReference type="Pfam" id="PF01420">
    <property type="entry name" value="Methylase_S"/>
    <property type="match status" value="2"/>
</dbReference>
<evidence type="ECO:0000256" key="3">
    <source>
        <dbReference type="ARBA" id="ARBA00023125"/>
    </source>
</evidence>
<keyword evidence="6" id="KW-0255">Endonuclease</keyword>
<dbReference type="PANTHER" id="PTHR30408">
    <property type="entry name" value="TYPE-1 RESTRICTION ENZYME ECOKI SPECIFICITY PROTEIN"/>
    <property type="match status" value="1"/>
</dbReference>
<dbReference type="SUPFAM" id="SSF116734">
    <property type="entry name" value="DNA methylase specificity domain"/>
    <property type="match status" value="2"/>
</dbReference>
<dbReference type="GO" id="GO:0004519">
    <property type="term" value="F:endonuclease activity"/>
    <property type="evidence" value="ECO:0007669"/>
    <property type="project" value="UniProtKB-KW"/>
</dbReference>
<dbReference type="InterPro" id="IPR052021">
    <property type="entry name" value="Type-I_RS_S_subunit"/>
</dbReference>
<keyword evidence="2" id="KW-0680">Restriction system</keyword>
<evidence type="ECO:0000256" key="4">
    <source>
        <dbReference type="SAM" id="Coils"/>
    </source>
</evidence>
<feature type="coiled-coil region" evidence="4">
    <location>
        <begin position="363"/>
        <end position="390"/>
    </location>
</feature>
<feature type="domain" description="Type I restriction modification DNA specificity" evidence="5">
    <location>
        <begin position="1"/>
        <end position="183"/>
    </location>
</feature>
<dbReference type="InterPro" id="IPR044946">
    <property type="entry name" value="Restrct_endonuc_typeI_TRD_sf"/>
</dbReference>
<dbReference type="CDD" id="cd17293">
    <property type="entry name" value="RMtype1_S_Ppo21ORF8840P_TRD1-CR1_like"/>
    <property type="match status" value="1"/>
</dbReference>
<evidence type="ECO:0000313" key="7">
    <source>
        <dbReference type="Proteomes" id="UP001060164"/>
    </source>
</evidence>
<keyword evidence="6" id="KW-0378">Hydrolase</keyword>
<keyword evidence="3" id="KW-0238">DNA-binding</keyword>
<feature type="domain" description="Type I restriction modification DNA specificity" evidence="5">
    <location>
        <begin position="206"/>
        <end position="376"/>
    </location>
</feature>
<name>A0ABY5VL27_9FIRM</name>
<protein>
    <submittedName>
        <fullName evidence="6">Restriction endonuclease subunit S</fullName>
        <ecNumber evidence="6">3.1.21.-</ecNumber>
    </submittedName>
</protein>
<evidence type="ECO:0000313" key="6">
    <source>
        <dbReference type="EMBL" id="UWP60853.1"/>
    </source>
</evidence>
<sequence>MSKWKMVRLGDVVEKPLSGEWGNEDKTGTGVPVLRTTNFTDEGIIDYTNVVYREISPKKFEKKALKYGDIIIEKSGGSDTKPVGRVVYYDGAPRQYIYNNFTASLRVNTDAVDNHYVFLFLFCYYKSGITARFQNKTTGIHNLRLNDFLDQVKIPLPPLDEQKRIAKNLDLASEIVKGYKEQLTELDKLLQSVFYEMFGDPVINEKGWDRKPLSKTTQIVTGNTPPRNCKDNYGHCIEWIKTDNITDALYVTQASEYLSERGAEIGRLVNADAILMACIAGSIRSIGRVAIANRTVAFNQQINAVIANEYDTLFLYWLFRMTPRYIQSTINMSLKGILSKGKLEKLVFIVPPLSLQAHFSSIATEIEAQKVQIQQALTEAENLLSSLMQKYFE</sequence>
<evidence type="ECO:0000256" key="2">
    <source>
        <dbReference type="ARBA" id="ARBA00022747"/>
    </source>
</evidence>
<keyword evidence="7" id="KW-1185">Reference proteome</keyword>
<dbReference type="GO" id="GO:0016787">
    <property type="term" value="F:hydrolase activity"/>
    <property type="evidence" value="ECO:0007669"/>
    <property type="project" value="UniProtKB-KW"/>
</dbReference>
<dbReference type="InterPro" id="IPR000055">
    <property type="entry name" value="Restrct_endonuc_typeI_TRD"/>
</dbReference>
<accession>A0ABY5VL27</accession>
<dbReference type="PANTHER" id="PTHR30408:SF12">
    <property type="entry name" value="TYPE I RESTRICTION ENZYME MJAVIII SPECIFICITY SUBUNIT"/>
    <property type="match status" value="1"/>
</dbReference>